<name>A0ABV6Y5J4_9HYPH</name>
<comment type="caution">
    <text evidence="1">The sequence shown here is derived from an EMBL/GenBank/DDBJ whole genome shotgun (WGS) entry which is preliminary data.</text>
</comment>
<accession>A0ABV6Y5J4</accession>
<gene>
    <name evidence="1" type="ORF">ACETIH_07390</name>
</gene>
<reference evidence="1 2" key="1">
    <citation type="submission" date="2024-09" db="EMBL/GenBank/DDBJ databases">
        <title>Nodulacao em especies de Leguminosae Basais da Amazonia e Caracterizacao dos Rizobios e Bacterias Associadas aos Nodulos.</title>
        <authorList>
            <person name="Jambeiro I.C.A."/>
            <person name="Lopes I.S."/>
            <person name="Aguiar E.R.G.R."/>
            <person name="Santos A.F.J."/>
            <person name="Dos Santos J.M.F."/>
            <person name="Gross E."/>
        </authorList>
    </citation>
    <scope>NUCLEOTIDE SEQUENCE [LARGE SCALE GENOMIC DNA]</scope>
    <source>
        <strain evidence="1 2">BRUESC1165</strain>
    </source>
</reference>
<evidence type="ECO:0000313" key="1">
    <source>
        <dbReference type="EMBL" id="MFC1456543.1"/>
    </source>
</evidence>
<dbReference type="RefSeq" id="WP_377029261.1">
    <property type="nucleotide sequence ID" value="NZ_JBHOMY010000016.1"/>
</dbReference>
<proteinExistence type="predicted"/>
<protein>
    <submittedName>
        <fullName evidence="1">Uncharacterized protein</fullName>
    </submittedName>
</protein>
<dbReference type="Proteomes" id="UP001593940">
    <property type="component" value="Unassembled WGS sequence"/>
</dbReference>
<dbReference type="EMBL" id="JBHOMY010000016">
    <property type="protein sequence ID" value="MFC1456543.1"/>
    <property type="molecule type" value="Genomic_DNA"/>
</dbReference>
<organism evidence="1 2">
    <name type="scientific">Microvirga arabica</name>
    <dbReference type="NCBI Taxonomy" id="1128671"/>
    <lineage>
        <taxon>Bacteria</taxon>
        <taxon>Pseudomonadati</taxon>
        <taxon>Pseudomonadota</taxon>
        <taxon>Alphaproteobacteria</taxon>
        <taxon>Hyphomicrobiales</taxon>
        <taxon>Methylobacteriaceae</taxon>
        <taxon>Microvirga</taxon>
    </lineage>
</organism>
<evidence type="ECO:0000313" key="2">
    <source>
        <dbReference type="Proteomes" id="UP001593940"/>
    </source>
</evidence>
<keyword evidence="2" id="KW-1185">Reference proteome</keyword>
<sequence>MMIVELDLSTVPMVTWTMVPVHFIESTTPVPPLHDNLLIAVMVPPIVGDTVVPSFRLSSWEHAAEC</sequence>